<dbReference type="GO" id="GO:0000155">
    <property type="term" value="F:phosphorelay sensor kinase activity"/>
    <property type="evidence" value="ECO:0007669"/>
    <property type="project" value="InterPro"/>
</dbReference>
<dbReference type="Pfam" id="PF00512">
    <property type="entry name" value="HisKA"/>
    <property type="match status" value="1"/>
</dbReference>
<feature type="domain" description="Response regulatory" evidence="13">
    <location>
        <begin position="835"/>
        <end position="956"/>
    </location>
</feature>
<dbReference type="InterPro" id="IPR005467">
    <property type="entry name" value="His_kinase_dom"/>
</dbReference>
<feature type="domain" description="Histidine kinase" evidence="12">
    <location>
        <begin position="588"/>
        <end position="811"/>
    </location>
</feature>
<dbReference type="Gene3D" id="3.40.50.2300">
    <property type="match status" value="1"/>
</dbReference>
<dbReference type="SUPFAM" id="SSF55785">
    <property type="entry name" value="PYP-like sensor domain (PAS domain)"/>
    <property type="match status" value="2"/>
</dbReference>
<evidence type="ECO:0000256" key="5">
    <source>
        <dbReference type="ARBA" id="ARBA00022553"/>
    </source>
</evidence>
<feature type="domain" description="PAC" evidence="14">
    <location>
        <begin position="376"/>
        <end position="427"/>
    </location>
</feature>
<dbReference type="SUPFAM" id="SSF54427">
    <property type="entry name" value="NTF2-like"/>
    <property type="match status" value="1"/>
</dbReference>
<dbReference type="SMART" id="SM00448">
    <property type="entry name" value="REC"/>
    <property type="match status" value="1"/>
</dbReference>
<feature type="modified residue" description="4-aspartylphosphate" evidence="11">
    <location>
        <position position="887"/>
    </location>
</feature>
<dbReference type="CDD" id="cd00082">
    <property type="entry name" value="HisKA"/>
    <property type="match status" value="1"/>
</dbReference>
<dbReference type="SUPFAM" id="SSF47384">
    <property type="entry name" value="Homodimeric domain of signal transducing histidine kinase"/>
    <property type="match status" value="1"/>
</dbReference>
<evidence type="ECO:0000256" key="4">
    <source>
        <dbReference type="ARBA" id="ARBA00018672"/>
    </source>
</evidence>
<protein>
    <recommendedName>
        <fullName evidence="10">Circadian input-output histidine kinase CikA</fullName>
        <ecNumber evidence="3">2.7.13.3</ecNumber>
    </recommendedName>
    <alternativeName>
        <fullName evidence="4">Stage 0 sporulation protein A homolog</fullName>
    </alternativeName>
</protein>
<dbReference type="GO" id="GO:0005886">
    <property type="term" value="C:plasma membrane"/>
    <property type="evidence" value="ECO:0007669"/>
    <property type="project" value="TreeGrafter"/>
</dbReference>
<dbReference type="Gene3D" id="3.30.565.10">
    <property type="entry name" value="Histidine kinase-like ATPase, C-terminal domain"/>
    <property type="match status" value="1"/>
</dbReference>
<organism evidence="15 16">
    <name type="scientific">Lawsonibacter faecis</name>
    <dbReference type="NCBI Taxonomy" id="2763052"/>
    <lineage>
        <taxon>Bacteria</taxon>
        <taxon>Bacillati</taxon>
        <taxon>Bacillota</taxon>
        <taxon>Clostridia</taxon>
        <taxon>Eubacteriales</taxon>
        <taxon>Oscillospiraceae</taxon>
        <taxon>Lawsonibacter</taxon>
    </lineage>
</organism>
<dbReference type="InterPro" id="IPR003594">
    <property type="entry name" value="HATPase_dom"/>
</dbReference>
<dbReference type="PROSITE" id="PS50110">
    <property type="entry name" value="RESPONSE_REGULATORY"/>
    <property type="match status" value="1"/>
</dbReference>
<dbReference type="SMART" id="SM00086">
    <property type="entry name" value="PAC"/>
    <property type="match status" value="2"/>
</dbReference>
<dbReference type="InterPro" id="IPR036890">
    <property type="entry name" value="HATPase_C_sf"/>
</dbReference>
<evidence type="ECO:0000256" key="7">
    <source>
        <dbReference type="ARBA" id="ARBA00022777"/>
    </source>
</evidence>
<dbReference type="PROSITE" id="PS50109">
    <property type="entry name" value="HIS_KIN"/>
    <property type="match status" value="1"/>
</dbReference>
<feature type="domain" description="PAC" evidence="14">
    <location>
        <begin position="240"/>
        <end position="291"/>
    </location>
</feature>
<evidence type="ECO:0000256" key="10">
    <source>
        <dbReference type="ARBA" id="ARBA00074306"/>
    </source>
</evidence>
<dbReference type="EC" id="2.7.13.3" evidence="3"/>
<dbReference type="SMART" id="SM00388">
    <property type="entry name" value="HisKA"/>
    <property type="match status" value="1"/>
</dbReference>
<dbReference type="AlphaFoldDB" id="A0A8J6JD36"/>
<evidence type="ECO:0000259" key="13">
    <source>
        <dbReference type="PROSITE" id="PS50110"/>
    </source>
</evidence>
<dbReference type="SUPFAM" id="SSF52172">
    <property type="entry name" value="CheY-like"/>
    <property type="match status" value="1"/>
</dbReference>
<evidence type="ECO:0000256" key="2">
    <source>
        <dbReference type="ARBA" id="ARBA00006402"/>
    </source>
</evidence>
<dbReference type="InterPro" id="IPR035965">
    <property type="entry name" value="PAS-like_dom_sf"/>
</dbReference>
<gene>
    <name evidence="15" type="ORF">H8S62_09665</name>
</gene>
<dbReference type="SUPFAM" id="SSF55874">
    <property type="entry name" value="ATPase domain of HSP90 chaperone/DNA topoisomerase II/histidine kinase"/>
    <property type="match status" value="1"/>
</dbReference>
<dbReference type="InterPro" id="IPR011006">
    <property type="entry name" value="CheY-like_superfamily"/>
</dbReference>
<dbReference type="InterPro" id="IPR004358">
    <property type="entry name" value="Sig_transdc_His_kin-like_C"/>
</dbReference>
<dbReference type="PANTHER" id="PTHR43047">
    <property type="entry name" value="TWO-COMPONENT HISTIDINE PROTEIN KINASE"/>
    <property type="match status" value="1"/>
</dbReference>
<dbReference type="Gene3D" id="3.30.450.20">
    <property type="entry name" value="PAS domain"/>
    <property type="match status" value="2"/>
</dbReference>
<dbReference type="InterPro" id="IPR032710">
    <property type="entry name" value="NTF2-like_dom_sf"/>
</dbReference>
<evidence type="ECO:0000256" key="6">
    <source>
        <dbReference type="ARBA" id="ARBA00022679"/>
    </source>
</evidence>
<evidence type="ECO:0000313" key="15">
    <source>
        <dbReference type="EMBL" id="MBC5737276.1"/>
    </source>
</evidence>
<proteinExistence type="inferred from homology"/>
<dbReference type="PROSITE" id="PS50113">
    <property type="entry name" value="PAC"/>
    <property type="match status" value="2"/>
</dbReference>
<comment type="caution">
    <text evidence="15">The sequence shown here is derived from an EMBL/GenBank/DDBJ whole genome shotgun (WGS) entry which is preliminary data.</text>
</comment>
<dbReference type="Gene3D" id="1.10.287.130">
    <property type="match status" value="1"/>
</dbReference>
<keyword evidence="7" id="KW-0418">Kinase</keyword>
<dbReference type="InterPro" id="IPR001610">
    <property type="entry name" value="PAC"/>
</dbReference>
<dbReference type="PRINTS" id="PR00344">
    <property type="entry name" value="BCTRLSENSOR"/>
</dbReference>
<dbReference type="CDD" id="cd17546">
    <property type="entry name" value="REC_hyHK_CKI1_RcsC-like"/>
    <property type="match status" value="1"/>
</dbReference>
<dbReference type="InterPro" id="IPR013655">
    <property type="entry name" value="PAS_fold_3"/>
</dbReference>
<dbReference type="SMART" id="SM00387">
    <property type="entry name" value="HATPase_c"/>
    <property type="match status" value="1"/>
</dbReference>
<dbReference type="Pfam" id="PF08447">
    <property type="entry name" value="PAS_3"/>
    <property type="match status" value="1"/>
</dbReference>
<dbReference type="Proteomes" id="UP000607645">
    <property type="component" value="Unassembled WGS sequence"/>
</dbReference>
<dbReference type="NCBIfam" id="TIGR00229">
    <property type="entry name" value="sensory_box"/>
    <property type="match status" value="2"/>
</dbReference>
<dbReference type="Pfam" id="PF13426">
    <property type="entry name" value="PAS_9"/>
    <property type="match status" value="1"/>
</dbReference>
<evidence type="ECO:0000259" key="12">
    <source>
        <dbReference type="PROSITE" id="PS50109"/>
    </source>
</evidence>
<keyword evidence="5 11" id="KW-0597">Phosphoprotein</keyword>
<dbReference type="FunFam" id="3.30.565.10:FF:000010">
    <property type="entry name" value="Sensor histidine kinase RcsC"/>
    <property type="match status" value="1"/>
</dbReference>
<dbReference type="InterPro" id="IPR036097">
    <property type="entry name" value="HisK_dim/P_sf"/>
</dbReference>
<dbReference type="Gene3D" id="3.10.450.50">
    <property type="match status" value="1"/>
</dbReference>
<dbReference type="GO" id="GO:0009927">
    <property type="term" value="F:histidine phosphotransfer kinase activity"/>
    <property type="evidence" value="ECO:0007669"/>
    <property type="project" value="TreeGrafter"/>
</dbReference>
<dbReference type="CDD" id="cd16922">
    <property type="entry name" value="HATPase_EvgS-ArcB-TorS-like"/>
    <property type="match status" value="1"/>
</dbReference>
<comment type="similarity">
    <text evidence="2">In the N-terminal section; belongs to the phytochrome family.</text>
</comment>
<comment type="function">
    <text evidence="9">May play the central regulatory role in sporulation. It may be an element of the effector pathway responsible for the activation of sporulation genes in response to nutritional stress. Spo0A may act in concert with spo0H (a sigma factor) to control the expression of some genes that are critical to the sporulation process.</text>
</comment>
<evidence type="ECO:0000256" key="9">
    <source>
        <dbReference type="ARBA" id="ARBA00024867"/>
    </source>
</evidence>
<evidence type="ECO:0000256" key="1">
    <source>
        <dbReference type="ARBA" id="ARBA00000085"/>
    </source>
</evidence>
<evidence type="ECO:0000256" key="3">
    <source>
        <dbReference type="ARBA" id="ARBA00012438"/>
    </source>
</evidence>
<dbReference type="PANTHER" id="PTHR43047:SF72">
    <property type="entry name" value="OSMOSENSING HISTIDINE PROTEIN KINASE SLN1"/>
    <property type="match status" value="1"/>
</dbReference>
<accession>A0A8J6JD36</accession>
<dbReference type="InterPro" id="IPR000014">
    <property type="entry name" value="PAS"/>
</dbReference>
<dbReference type="Pfam" id="PF02518">
    <property type="entry name" value="HATPase_c"/>
    <property type="match status" value="1"/>
</dbReference>
<reference evidence="15" key="1">
    <citation type="submission" date="2020-08" db="EMBL/GenBank/DDBJ databases">
        <title>Genome public.</title>
        <authorList>
            <person name="Liu C."/>
            <person name="Sun Q."/>
        </authorList>
    </citation>
    <scope>NUCLEOTIDE SEQUENCE</scope>
    <source>
        <strain evidence="15">NSJ-52</strain>
    </source>
</reference>
<dbReference type="InterPro" id="IPR001789">
    <property type="entry name" value="Sig_transdc_resp-reg_receiver"/>
</dbReference>
<dbReference type="EMBL" id="JACOPQ010000006">
    <property type="protein sequence ID" value="MBC5737276.1"/>
    <property type="molecule type" value="Genomic_DNA"/>
</dbReference>
<dbReference type="Pfam" id="PF00072">
    <property type="entry name" value="Response_reg"/>
    <property type="match status" value="1"/>
</dbReference>
<keyword evidence="16" id="KW-1185">Reference proteome</keyword>
<keyword evidence="6" id="KW-0808">Transferase</keyword>
<evidence type="ECO:0000256" key="11">
    <source>
        <dbReference type="PROSITE-ProRule" id="PRU00169"/>
    </source>
</evidence>
<evidence type="ECO:0000313" key="16">
    <source>
        <dbReference type="Proteomes" id="UP000607645"/>
    </source>
</evidence>
<keyword evidence="8" id="KW-0902">Two-component regulatory system</keyword>
<sequence>MTVTDTERGEVVSFADKILRRYFCDCDVEFLISTFDPEIVWLGGGENQRAEGSEAVAKAFRDGRGDLAPCRMWGERYVVLPLDGNCILCEGESLLETLPELPVYMRARQRVTFIFRRTDAGLRTVHIHNSIPFGEIQPDELFPIHAAREACRSLESSLSRKDREIELMLSRLPGGMQICYYDAAFTTKWISDGLCRMLGYGCADEYAADTGNCCRGFIQAEDYGPMCVQVDEAFRRGNAYTAEYRVRRRDGSVFWVQDLGRRVRDEDGEEVVYCFISDITQRKEQELQVEKSNREARRQAEFLSALYDTVPCGIIQFATDESHTLINANRMAWEIYGYTREEYFAIASDPFRLVKDQDETRIHRIADALRLGGGAASYTREGRRKDGSTLWINVIMERLINADGEEVIQAVFTDVSEIRRLQREREQVQIMENRSLRAAICTAYPVIMNVNLTRNTYETVIDGDFIMRPSPRGAVDDVVARSSARIDASQREQFESIFQRCAMLERFRRGENELYMEMRELGDDGACHWISAHAIHVDNPFGSDVLAVVLLRLLDEQRSEKARQEQLLRDALAAAKSASSAKSDFLSRMSHDIRTPMNAIIGMTAVAHQTVEDPQRVRGCLEKIDASSRYLLSLLGDILDMAKIEQGKLNIVEAPFCLEEFLEALEAVHTPQALTRSMGLKIRREGPLAARYVGDALRLNQILVNLLSNAIKFTPPGGKVELTVREARRDRERTWLEFRVSDTGVGMSPEFMKRIFRPFEQESPDAARNNVGSGLGLAIVSSLTELMGGSVGVESTRGRGSAFTVLLPFLPAGEELSGAPSAAAPAGTSPLAGRRVLLAEDNALNLEIAVTLLELQGLTVDTAENGEQALRAFADSERGRYLAILMDIRMPVMDGLAATRAIRELPRPDARTVPIIAMTANAFEEDRRQAGEAGMNGYLTKPVDMQALLQELQRYL</sequence>
<evidence type="ECO:0000259" key="14">
    <source>
        <dbReference type="PROSITE" id="PS50113"/>
    </source>
</evidence>
<dbReference type="CDD" id="cd00130">
    <property type="entry name" value="PAS"/>
    <property type="match status" value="2"/>
</dbReference>
<name>A0A8J6JD36_9FIRM</name>
<dbReference type="InterPro" id="IPR003661">
    <property type="entry name" value="HisK_dim/P_dom"/>
</dbReference>
<comment type="catalytic activity">
    <reaction evidence="1">
        <text>ATP + protein L-histidine = ADP + protein N-phospho-L-histidine.</text>
        <dbReference type="EC" id="2.7.13.3"/>
    </reaction>
</comment>
<dbReference type="InterPro" id="IPR000700">
    <property type="entry name" value="PAS-assoc_C"/>
</dbReference>
<evidence type="ECO:0000256" key="8">
    <source>
        <dbReference type="ARBA" id="ARBA00023012"/>
    </source>
</evidence>